<dbReference type="Proteomes" id="UP000706039">
    <property type="component" value="Unassembled WGS sequence"/>
</dbReference>
<feature type="domain" description="Response regulatory" evidence="2">
    <location>
        <begin position="3"/>
        <end position="140"/>
    </location>
</feature>
<dbReference type="InterPro" id="IPR001789">
    <property type="entry name" value="Sig_transdc_resp-reg_receiver"/>
</dbReference>
<dbReference type="EMBL" id="JAINVV010000011">
    <property type="protein sequence ID" value="MBY8825184.1"/>
    <property type="molecule type" value="Genomic_DNA"/>
</dbReference>
<evidence type="ECO:0000259" key="2">
    <source>
        <dbReference type="PROSITE" id="PS50110"/>
    </source>
</evidence>
<dbReference type="SMART" id="SM00448">
    <property type="entry name" value="REC"/>
    <property type="match status" value="1"/>
</dbReference>
<dbReference type="InterPro" id="IPR011006">
    <property type="entry name" value="CheY-like_superfamily"/>
</dbReference>
<dbReference type="InterPro" id="IPR000845">
    <property type="entry name" value="Nucleoside_phosphorylase_d"/>
</dbReference>
<dbReference type="PROSITE" id="PS50110">
    <property type="entry name" value="RESPONSE_REGULATORY"/>
    <property type="match status" value="1"/>
</dbReference>
<dbReference type="PANTHER" id="PTHR46832:SF1">
    <property type="entry name" value="5'-METHYLTHIOADENOSINE_S-ADENOSYLHOMOCYSTEINE NUCLEOSIDASE"/>
    <property type="match status" value="1"/>
</dbReference>
<proteinExistence type="predicted"/>
<sequence length="408" mass="44475">MMRILIVEDDPYKLRNLAATLLEIDGIESGNIRHANDAVEAKRILREHQIDLIVLDLHLPDRIDLTPQPTGGLDFMRSISSRPNFFVPAHVIAVSGNADALAASAGDVGELWGVIRYDATDTQWRDQLRARARYALAALRSSAGRPRETRPCDIAILTALDEELDGVLRLPLAWKRFSPTGDGTIYHEGIIDLQDKSFKVTTVSASRMGMAATAALASKVIDIYRPTYLAMAGISGGIRGRTELGDILIADPSWDWGSGKYEVIDGKPRFAASPEQLRLSPDIRPMLVAASKDEAMLASIRASFPGAKPPNSLACHVEAVASGASVLGDDAVVEEIKNQHRKLYGVEMEIFGLMMAADSCAQPRPIAFSAKSVSDFADPTKSDDARPYAIHASASFIYEFICKYLIRP</sequence>
<feature type="modified residue" description="4-aspartylphosphate" evidence="1">
    <location>
        <position position="56"/>
    </location>
</feature>
<evidence type="ECO:0000313" key="3">
    <source>
        <dbReference type="EMBL" id="MBY8825184.1"/>
    </source>
</evidence>
<keyword evidence="1" id="KW-0597">Phosphoprotein</keyword>
<accession>A0ABS7PW57</accession>
<dbReference type="Pfam" id="PF01048">
    <property type="entry name" value="PNP_UDP_1"/>
    <property type="match status" value="1"/>
</dbReference>
<dbReference type="CDD" id="cd00156">
    <property type="entry name" value="REC"/>
    <property type="match status" value="1"/>
</dbReference>
<dbReference type="SUPFAM" id="SSF52172">
    <property type="entry name" value="CheY-like"/>
    <property type="match status" value="1"/>
</dbReference>
<keyword evidence="4" id="KW-1185">Reference proteome</keyword>
<dbReference type="Gene3D" id="3.40.50.2300">
    <property type="match status" value="1"/>
</dbReference>
<organism evidence="3 4">
    <name type="scientific">Sphingomonas colocasiae</name>
    <dbReference type="NCBI Taxonomy" id="1848973"/>
    <lineage>
        <taxon>Bacteria</taxon>
        <taxon>Pseudomonadati</taxon>
        <taxon>Pseudomonadota</taxon>
        <taxon>Alphaproteobacteria</taxon>
        <taxon>Sphingomonadales</taxon>
        <taxon>Sphingomonadaceae</taxon>
        <taxon>Sphingomonas</taxon>
    </lineage>
</organism>
<name>A0ABS7PW57_9SPHN</name>
<comment type="caution">
    <text evidence="3">The sequence shown here is derived from an EMBL/GenBank/DDBJ whole genome shotgun (WGS) entry which is preliminary data.</text>
</comment>
<dbReference type="Gene3D" id="3.40.50.1580">
    <property type="entry name" value="Nucleoside phosphorylase domain"/>
    <property type="match status" value="1"/>
</dbReference>
<dbReference type="SUPFAM" id="SSF53167">
    <property type="entry name" value="Purine and uridine phosphorylases"/>
    <property type="match status" value="1"/>
</dbReference>
<dbReference type="PANTHER" id="PTHR46832">
    <property type="entry name" value="5'-METHYLTHIOADENOSINE/S-ADENOSYLHOMOCYSTEINE NUCLEOSIDASE"/>
    <property type="match status" value="1"/>
</dbReference>
<reference evidence="3 4" key="1">
    <citation type="submission" date="2021-08" db="EMBL/GenBank/DDBJ databases">
        <authorList>
            <person name="Tuo L."/>
        </authorList>
    </citation>
    <scope>NUCLEOTIDE SEQUENCE [LARGE SCALE GENOMIC DNA]</scope>
    <source>
        <strain evidence="3 4">JCM 31229</strain>
    </source>
</reference>
<dbReference type="Pfam" id="PF00072">
    <property type="entry name" value="Response_reg"/>
    <property type="match status" value="1"/>
</dbReference>
<dbReference type="RefSeq" id="WP_222992286.1">
    <property type="nucleotide sequence ID" value="NZ_JAINVV010000011.1"/>
</dbReference>
<gene>
    <name evidence="3" type="ORF">K7G82_22975</name>
</gene>
<protein>
    <submittedName>
        <fullName evidence="3">Response regulator</fullName>
    </submittedName>
</protein>
<dbReference type="InterPro" id="IPR035994">
    <property type="entry name" value="Nucleoside_phosphorylase_sf"/>
</dbReference>
<evidence type="ECO:0000256" key="1">
    <source>
        <dbReference type="PROSITE-ProRule" id="PRU00169"/>
    </source>
</evidence>
<evidence type="ECO:0000313" key="4">
    <source>
        <dbReference type="Proteomes" id="UP000706039"/>
    </source>
</evidence>